<accession>A0A7W9LWE3</accession>
<name>A0A7W9LWE3_9ACTN</name>
<evidence type="ECO:0000313" key="1">
    <source>
        <dbReference type="EMBL" id="MBB5798417.1"/>
    </source>
</evidence>
<evidence type="ECO:0000313" key="2">
    <source>
        <dbReference type="Proteomes" id="UP000590647"/>
    </source>
</evidence>
<reference evidence="1 2" key="1">
    <citation type="submission" date="2020-08" db="EMBL/GenBank/DDBJ databases">
        <title>Sequencing the genomes of 1000 actinobacteria strains.</title>
        <authorList>
            <person name="Klenk H.-P."/>
        </authorList>
    </citation>
    <scope>NUCLEOTIDE SEQUENCE [LARGE SCALE GENOMIC DNA]</scope>
    <source>
        <strain evidence="1 2">DSM 40084</strain>
    </source>
</reference>
<dbReference type="EMBL" id="JACHNE010000001">
    <property type="protein sequence ID" value="MBB5798417.1"/>
    <property type="molecule type" value="Genomic_DNA"/>
</dbReference>
<gene>
    <name evidence="1" type="ORF">HDA41_006381</name>
</gene>
<proteinExistence type="predicted"/>
<dbReference type="AlphaFoldDB" id="A0A7W9LWE3"/>
<dbReference type="Proteomes" id="UP000590647">
    <property type="component" value="Unassembled WGS sequence"/>
</dbReference>
<protein>
    <submittedName>
        <fullName evidence="1">Uncharacterized protein</fullName>
    </submittedName>
</protein>
<organism evidence="1 2">
    <name type="scientific">Streptomyces caelestis</name>
    <dbReference type="NCBI Taxonomy" id="36816"/>
    <lineage>
        <taxon>Bacteria</taxon>
        <taxon>Bacillati</taxon>
        <taxon>Actinomycetota</taxon>
        <taxon>Actinomycetes</taxon>
        <taxon>Kitasatosporales</taxon>
        <taxon>Streptomycetaceae</taxon>
        <taxon>Streptomyces</taxon>
    </lineage>
</organism>
<sequence length="36" mass="3821">MAIVLRIGFLCALRHPGDRAATTAAAEEGEPVARTR</sequence>
<comment type="caution">
    <text evidence="1">The sequence shown here is derived from an EMBL/GenBank/DDBJ whole genome shotgun (WGS) entry which is preliminary data.</text>
</comment>
<keyword evidence="2" id="KW-1185">Reference proteome</keyword>